<dbReference type="PANTHER" id="PTHR33415:SF12">
    <property type="entry name" value="PROTEIN EMBRYO DEFECTIVE 514"/>
    <property type="match status" value="1"/>
</dbReference>
<organism evidence="1 2">
    <name type="scientific">Corynebacterium nasicanis</name>
    <dbReference type="NCBI Taxonomy" id="1448267"/>
    <lineage>
        <taxon>Bacteria</taxon>
        <taxon>Bacillati</taxon>
        <taxon>Actinomycetota</taxon>
        <taxon>Actinomycetes</taxon>
        <taxon>Mycobacteriales</taxon>
        <taxon>Corynebacteriaceae</taxon>
        <taxon>Corynebacterium</taxon>
    </lineage>
</organism>
<accession>A0ABW1Q8Z3</accession>
<dbReference type="Proteomes" id="UP001596244">
    <property type="component" value="Unassembled WGS sequence"/>
</dbReference>
<evidence type="ECO:0000313" key="2">
    <source>
        <dbReference type="Proteomes" id="UP001596244"/>
    </source>
</evidence>
<dbReference type="RefSeq" id="WP_376999815.1">
    <property type="nucleotide sequence ID" value="NZ_JBHSQE010000001.1"/>
</dbReference>
<dbReference type="InterPro" id="IPR044673">
    <property type="entry name" value="DCL-like"/>
</dbReference>
<dbReference type="EMBL" id="JBHSQE010000001">
    <property type="protein sequence ID" value="MFC6145826.1"/>
    <property type="molecule type" value="Genomic_DNA"/>
</dbReference>
<dbReference type="Pfam" id="PF11523">
    <property type="entry name" value="DUF3223"/>
    <property type="match status" value="1"/>
</dbReference>
<reference evidence="2" key="1">
    <citation type="journal article" date="2019" name="Int. J. Syst. Evol. Microbiol.">
        <title>The Global Catalogue of Microorganisms (GCM) 10K type strain sequencing project: providing services to taxonomists for standard genome sequencing and annotation.</title>
        <authorList>
            <consortium name="The Broad Institute Genomics Platform"/>
            <consortium name="The Broad Institute Genome Sequencing Center for Infectious Disease"/>
            <person name="Wu L."/>
            <person name="Ma J."/>
        </authorList>
    </citation>
    <scope>NUCLEOTIDE SEQUENCE [LARGE SCALE GENOMIC DNA]</scope>
    <source>
        <strain evidence="2">CCUG 51943</strain>
    </source>
</reference>
<name>A0ABW1Q8Z3_9CORY</name>
<gene>
    <name evidence="1" type="ORF">ACFPUZ_03240</name>
</gene>
<dbReference type="PANTHER" id="PTHR33415">
    <property type="entry name" value="PROTEIN EMBRYO DEFECTIVE 514"/>
    <property type="match status" value="1"/>
</dbReference>
<dbReference type="Gene3D" id="3.10.450.40">
    <property type="match status" value="1"/>
</dbReference>
<comment type="caution">
    <text evidence="1">The sequence shown here is derived from an EMBL/GenBank/DDBJ whole genome shotgun (WGS) entry which is preliminary data.</text>
</comment>
<keyword evidence="2" id="KW-1185">Reference proteome</keyword>
<proteinExistence type="predicted"/>
<sequence length="99" mass="11050">MTYVVGGITFRTKNDVREHARKVLNSAVLGEELTGGEASFVGDLFRAHPNYAAKRGNGVHFFYVGVIPAWETRNFLLYRLDGTFDNFSIKKCVGNMSSD</sequence>
<evidence type="ECO:0000313" key="1">
    <source>
        <dbReference type="EMBL" id="MFC6145826.1"/>
    </source>
</evidence>
<protein>
    <submittedName>
        <fullName evidence="1">DCL family protein</fullName>
    </submittedName>
</protein>